<reference evidence="1 2" key="1">
    <citation type="journal article" date="2012" name="J. Bacteriol.">
        <title>Complete genome sequence of a thermophilic methanogen, Methanocella conradii HZ254, isolated from Chinese rice field soil.</title>
        <authorList>
            <person name="Lu Z."/>
            <person name="Lu Y."/>
        </authorList>
    </citation>
    <scope>NUCLEOTIDE SEQUENCE [LARGE SCALE GENOMIC DNA]</scope>
    <source>
        <strain evidence="2">DSM 24694 / JCM 17849 / CGMCC 1.5162 / HZ254</strain>
    </source>
</reference>
<keyword evidence="2" id="KW-1185">Reference proteome</keyword>
<organism evidence="1 2">
    <name type="scientific">Methanocella conradii (strain DSM 24694 / JCM 17849 / CGMCC 1.5162 / HZ254)</name>
    <dbReference type="NCBI Taxonomy" id="1041930"/>
    <lineage>
        <taxon>Archaea</taxon>
        <taxon>Methanobacteriati</taxon>
        <taxon>Methanobacteriota</taxon>
        <taxon>Stenosarchaea group</taxon>
        <taxon>Methanomicrobia</taxon>
        <taxon>Methanocellales</taxon>
        <taxon>Methanocellaceae</taxon>
        <taxon>Methanocella</taxon>
    </lineage>
</organism>
<proteinExistence type="predicted"/>
<accession>H8I4M0</accession>
<dbReference type="HOGENOM" id="CLU_3003132_0_0_2"/>
<dbReference type="AlphaFoldDB" id="H8I4M0"/>
<gene>
    <name evidence="1" type="ordered locus">Mtc_1447</name>
</gene>
<protein>
    <submittedName>
        <fullName evidence="1">Uncharacterized protein</fullName>
    </submittedName>
</protein>
<dbReference type="KEGG" id="mez:Mtc_1447"/>
<dbReference type="Proteomes" id="UP000005233">
    <property type="component" value="Chromosome"/>
</dbReference>
<dbReference type="EMBL" id="CP003243">
    <property type="protein sequence ID" value="AFD00199.1"/>
    <property type="molecule type" value="Genomic_DNA"/>
</dbReference>
<dbReference type="STRING" id="1041930.Mtc_1447"/>
<name>H8I4M0_METCZ</name>
<evidence type="ECO:0000313" key="2">
    <source>
        <dbReference type="Proteomes" id="UP000005233"/>
    </source>
</evidence>
<dbReference type="eggNOG" id="arCOG03168">
    <property type="taxonomic scope" value="Archaea"/>
</dbReference>
<sequence length="56" mass="6453">MNDTIKIILYSWMDRKIPDIVPRKVTLKGYIDSTPGKILVITGFRRCGKTTSHSMR</sequence>
<evidence type="ECO:0000313" key="1">
    <source>
        <dbReference type="EMBL" id="AFD00199.1"/>
    </source>
</evidence>